<evidence type="ECO:0000256" key="2">
    <source>
        <dbReference type="ARBA" id="ARBA00022801"/>
    </source>
</evidence>
<keyword evidence="1 3" id="KW-0145">Chemotaxis</keyword>
<name>A0ABT9E463_9PROT</name>
<protein>
    <recommendedName>
        <fullName evidence="3">Probable chemoreceptor glutamine deamidase CheD</fullName>
        <ecNumber evidence="3">3.5.1.44</ecNumber>
    </recommendedName>
</protein>
<dbReference type="Pfam" id="PF03975">
    <property type="entry name" value="CheD"/>
    <property type="match status" value="1"/>
</dbReference>
<dbReference type="Proteomes" id="UP001243009">
    <property type="component" value="Unassembled WGS sequence"/>
</dbReference>
<proteinExistence type="inferred from homology"/>
<keyword evidence="2 3" id="KW-0378">Hydrolase</keyword>
<dbReference type="RefSeq" id="WP_305105784.1">
    <property type="nucleotide sequence ID" value="NZ_JAUTWS010000022.1"/>
</dbReference>
<evidence type="ECO:0000313" key="5">
    <source>
        <dbReference type="Proteomes" id="UP001243009"/>
    </source>
</evidence>
<evidence type="ECO:0000256" key="3">
    <source>
        <dbReference type="HAMAP-Rule" id="MF_01440"/>
    </source>
</evidence>
<dbReference type="SUPFAM" id="SSF64438">
    <property type="entry name" value="CNF1/YfiH-like putative cysteine hydrolases"/>
    <property type="match status" value="1"/>
</dbReference>
<dbReference type="InterPro" id="IPR011324">
    <property type="entry name" value="Cytotoxic_necrot_fac-like_cat"/>
</dbReference>
<dbReference type="InterPro" id="IPR005659">
    <property type="entry name" value="Chemorcpt_Glu_NH3ase_CheD"/>
</dbReference>
<gene>
    <name evidence="3" type="primary">cheD</name>
    <name evidence="4" type="ORF">Q7A36_21415</name>
</gene>
<sequence length="163" mass="17533">MIWLGDPVIPQRFLHAGEIHCAARPSLVTTILGSCVAVCLWDCRLHIGAVNHFVLPESPPGGGGPRYGDVAIDLLLKRMVAIGCRVEDLRAKIFGGASTLIGLSGNNDVGARNVALALERLPQHGVQVLLRRTGGTRGIQLRYCTWNAEAFVRPIGAVRQPPK</sequence>
<organism evidence="4 5">
    <name type="scientific">Paracraurococcus lichenis</name>
    <dbReference type="NCBI Taxonomy" id="3064888"/>
    <lineage>
        <taxon>Bacteria</taxon>
        <taxon>Pseudomonadati</taxon>
        <taxon>Pseudomonadota</taxon>
        <taxon>Alphaproteobacteria</taxon>
        <taxon>Acetobacterales</taxon>
        <taxon>Roseomonadaceae</taxon>
        <taxon>Paracraurococcus</taxon>
    </lineage>
</organism>
<comment type="function">
    <text evidence="3">Probably deamidates glutamine residues to glutamate on methyl-accepting chemotaxis receptors (MCPs), playing an important role in chemotaxis.</text>
</comment>
<comment type="catalytic activity">
    <reaction evidence="3">
        <text>L-glutaminyl-[protein] + H2O = L-glutamyl-[protein] + NH4(+)</text>
        <dbReference type="Rhea" id="RHEA:16441"/>
        <dbReference type="Rhea" id="RHEA-COMP:10207"/>
        <dbReference type="Rhea" id="RHEA-COMP:10208"/>
        <dbReference type="ChEBI" id="CHEBI:15377"/>
        <dbReference type="ChEBI" id="CHEBI:28938"/>
        <dbReference type="ChEBI" id="CHEBI:29973"/>
        <dbReference type="ChEBI" id="CHEBI:30011"/>
        <dbReference type="EC" id="3.5.1.44"/>
    </reaction>
</comment>
<accession>A0ABT9E463</accession>
<dbReference type="PANTHER" id="PTHR35147">
    <property type="entry name" value="CHEMORECEPTOR GLUTAMINE DEAMIDASE CHED-RELATED"/>
    <property type="match status" value="1"/>
</dbReference>
<dbReference type="EMBL" id="JAUTWS010000022">
    <property type="protein sequence ID" value="MDO9710924.1"/>
    <property type="molecule type" value="Genomic_DNA"/>
</dbReference>
<dbReference type="CDD" id="cd16352">
    <property type="entry name" value="CheD"/>
    <property type="match status" value="1"/>
</dbReference>
<evidence type="ECO:0000313" key="4">
    <source>
        <dbReference type="EMBL" id="MDO9710924.1"/>
    </source>
</evidence>
<comment type="caution">
    <text evidence="4">The sequence shown here is derived from an EMBL/GenBank/DDBJ whole genome shotgun (WGS) entry which is preliminary data.</text>
</comment>
<comment type="similarity">
    <text evidence="3">Belongs to the CheD family.</text>
</comment>
<evidence type="ECO:0000256" key="1">
    <source>
        <dbReference type="ARBA" id="ARBA00022500"/>
    </source>
</evidence>
<dbReference type="Gene3D" id="3.30.1330.200">
    <property type="match status" value="1"/>
</dbReference>
<keyword evidence="5" id="KW-1185">Reference proteome</keyword>
<dbReference type="PANTHER" id="PTHR35147:SF1">
    <property type="entry name" value="CHEMORECEPTOR GLUTAMINE DEAMIDASE CHED-RELATED"/>
    <property type="match status" value="1"/>
</dbReference>
<dbReference type="EC" id="3.5.1.44" evidence="3"/>
<dbReference type="HAMAP" id="MF_01440">
    <property type="entry name" value="CheD"/>
    <property type="match status" value="1"/>
</dbReference>
<reference evidence="4 5" key="1">
    <citation type="submission" date="2023-08" db="EMBL/GenBank/DDBJ databases">
        <title>The draft genome sequence of Paracraurococcus sp. LOR1-02.</title>
        <authorList>
            <person name="Kingkaew E."/>
            <person name="Tanasupawat S."/>
        </authorList>
    </citation>
    <scope>NUCLEOTIDE SEQUENCE [LARGE SCALE GENOMIC DNA]</scope>
    <source>
        <strain evidence="4 5">LOR1-02</strain>
    </source>
</reference>
<dbReference type="InterPro" id="IPR038592">
    <property type="entry name" value="CheD-like_sf"/>
</dbReference>